<dbReference type="InterPro" id="IPR038726">
    <property type="entry name" value="PDDEXK_AddAB-type"/>
</dbReference>
<accession>A0A7H0F4R3</accession>
<dbReference type="Gene3D" id="3.90.320.10">
    <property type="match status" value="1"/>
</dbReference>
<dbReference type="GO" id="GO:0006281">
    <property type="term" value="P:DNA repair"/>
    <property type="evidence" value="ECO:0007669"/>
    <property type="project" value="UniProtKB-KW"/>
</dbReference>
<evidence type="ECO:0000256" key="1">
    <source>
        <dbReference type="ARBA" id="ARBA00022763"/>
    </source>
</evidence>
<keyword evidence="1" id="KW-0227">DNA damage</keyword>
<dbReference type="Pfam" id="PF12705">
    <property type="entry name" value="PDDEXK_1"/>
    <property type="match status" value="1"/>
</dbReference>
<evidence type="ECO:0000313" key="6">
    <source>
        <dbReference type="Proteomes" id="UP000516013"/>
    </source>
</evidence>
<dbReference type="EMBL" id="CP060822">
    <property type="protein sequence ID" value="QNP31029.1"/>
    <property type="molecule type" value="Genomic_DNA"/>
</dbReference>
<proteinExistence type="predicted"/>
<keyword evidence="6" id="KW-1185">Reference proteome</keyword>
<dbReference type="KEGG" id="ccur:IAR63_08715"/>
<dbReference type="RefSeq" id="WP_187707279.1">
    <property type="nucleotide sequence ID" value="NZ_CP060822.1"/>
</dbReference>
<evidence type="ECO:0000313" key="5">
    <source>
        <dbReference type="EMBL" id="QNP31029.1"/>
    </source>
</evidence>
<protein>
    <submittedName>
        <fullName evidence="5">PD-(D/E)XK nuclease family protein</fullName>
    </submittedName>
</protein>
<evidence type="ECO:0000256" key="3">
    <source>
        <dbReference type="ARBA" id="ARBA00023204"/>
    </source>
</evidence>
<keyword evidence="2" id="KW-0347">Helicase</keyword>
<keyword evidence="3" id="KW-0234">DNA repair</keyword>
<dbReference type="AlphaFoldDB" id="A0A7H0F4R3"/>
<gene>
    <name evidence="5" type="ORF">IAR63_08715</name>
</gene>
<evidence type="ECO:0000259" key="4">
    <source>
        <dbReference type="Pfam" id="PF12705"/>
    </source>
</evidence>
<keyword evidence="2" id="KW-0547">Nucleotide-binding</keyword>
<dbReference type="Proteomes" id="UP000516013">
    <property type="component" value="Chromosome"/>
</dbReference>
<name>A0A7H0F4R3_9CYAN</name>
<reference evidence="5 6" key="1">
    <citation type="submission" date="2020-08" db="EMBL/GenBank/DDBJ databases">
        <title>Complete genome sequence of Raphidiopsis curvispora isolated from drinking water reservoir in South Korea.</title>
        <authorList>
            <person name="Jeong J."/>
        </authorList>
    </citation>
    <scope>NUCLEOTIDE SEQUENCE [LARGE SCALE GENOMIC DNA]</scope>
    <source>
        <strain evidence="5 6">GIHE-G1</strain>
    </source>
</reference>
<organism evidence="5 6">
    <name type="scientific">Cylindrospermopsis curvispora GIHE-G1</name>
    <dbReference type="NCBI Taxonomy" id="2666332"/>
    <lineage>
        <taxon>Bacteria</taxon>
        <taxon>Bacillati</taxon>
        <taxon>Cyanobacteriota</taxon>
        <taxon>Cyanophyceae</taxon>
        <taxon>Nostocales</taxon>
        <taxon>Aphanizomenonaceae</taxon>
        <taxon>Cylindrospermopsis</taxon>
    </lineage>
</organism>
<dbReference type="GO" id="GO:0004386">
    <property type="term" value="F:helicase activity"/>
    <property type="evidence" value="ECO:0007669"/>
    <property type="project" value="UniProtKB-KW"/>
</dbReference>
<dbReference type="InterPro" id="IPR011604">
    <property type="entry name" value="PDDEXK-like_dom_sf"/>
</dbReference>
<keyword evidence="2" id="KW-0067">ATP-binding</keyword>
<sequence>MVGVEQELFRISQGYLNLIENCPRKFQHTCLDMLTTPTDPKQEEHKTLGSRFHLLMQQQAMGLPIESFIGEDERLKSLILDLTGVIPEILTQGKEGETFRESEHSRNLQVGDYLITVIYDLLIANNEKAQIFDWKTYGQLPDLEDIKSLASHWQTKLYMYVLAETSTYLPQNISMTYWFIPGKGNSKKIEFRYSNVQHKKNGNELKQLLENLSVWLEQYQKNQPLPQQPKHRKLCEYCPYSYRCYGEIDNQLPGANIQPIPEIEC</sequence>
<feature type="domain" description="PD-(D/E)XK endonuclease-like" evidence="4">
    <location>
        <begin position="10"/>
        <end position="244"/>
    </location>
</feature>
<keyword evidence="2" id="KW-0378">Hydrolase</keyword>
<evidence type="ECO:0000256" key="2">
    <source>
        <dbReference type="ARBA" id="ARBA00022806"/>
    </source>
</evidence>